<evidence type="ECO:0000313" key="3">
    <source>
        <dbReference type="Proteomes" id="UP000236333"/>
    </source>
</evidence>
<organism evidence="2 3">
    <name type="scientific">Tetrabaena socialis</name>
    <dbReference type="NCBI Taxonomy" id="47790"/>
    <lineage>
        <taxon>Eukaryota</taxon>
        <taxon>Viridiplantae</taxon>
        <taxon>Chlorophyta</taxon>
        <taxon>core chlorophytes</taxon>
        <taxon>Chlorophyceae</taxon>
        <taxon>CS clade</taxon>
        <taxon>Chlamydomonadales</taxon>
        <taxon>Tetrabaenaceae</taxon>
        <taxon>Tetrabaena</taxon>
    </lineage>
</organism>
<comment type="caution">
    <text evidence="2">The sequence shown here is derived from an EMBL/GenBank/DDBJ whole genome shotgun (WGS) entry which is preliminary data.</text>
</comment>
<protein>
    <submittedName>
        <fullName evidence="2">Uncharacterized protein</fullName>
    </submittedName>
</protein>
<proteinExistence type="predicted"/>
<keyword evidence="3" id="KW-1185">Reference proteome</keyword>
<evidence type="ECO:0000313" key="2">
    <source>
        <dbReference type="EMBL" id="PNH08938.1"/>
    </source>
</evidence>
<feature type="compositionally biased region" description="Low complexity" evidence="1">
    <location>
        <begin position="12"/>
        <end position="22"/>
    </location>
</feature>
<evidence type="ECO:0000256" key="1">
    <source>
        <dbReference type="SAM" id="MobiDB-lite"/>
    </source>
</evidence>
<accession>A0A2J8A8U2</accession>
<dbReference type="Proteomes" id="UP000236333">
    <property type="component" value="Unassembled WGS sequence"/>
</dbReference>
<feature type="region of interest" description="Disordered" evidence="1">
    <location>
        <begin position="1"/>
        <end position="48"/>
    </location>
</feature>
<reference evidence="2 3" key="1">
    <citation type="journal article" date="2017" name="Mol. Biol. Evol.">
        <title>The 4-celled Tetrabaena socialis nuclear genome reveals the essential components for genetic control of cell number at the origin of multicellularity in the volvocine lineage.</title>
        <authorList>
            <person name="Featherston J."/>
            <person name="Arakaki Y."/>
            <person name="Hanschen E.R."/>
            <person name="Ferris P.J."/>
            <person name="Michod R.E."/>
            <person name="Olson B.J.S.C."/>
            <person name="Nozaki H."/>
            <person name="Durand P.M."/>
        </authorList>
    </citation>
    <scope>NUCLEOTIDE SEQUENCE [LARGE SCALE GENOMIC DNA]</scope>
    <source>
        <strain evidence="2 3">NIES-571</strain>
    </source>
</reference>
<dbReference type="EMBL" id="PGGS01000110">
    <property type="protein sequence ID" value="PNH08938.1"/>
    <property type="molecule type" value="Genomic_DNA"/>
</dbReference>
<feature type="compositionally biased region" description="Basic and acidic residues" evidence="1">
    <location>
        <begin position="1"/>
        <end position="10"/>
    </location>
</feature>
<name>A0A2J8A8U2_9CHLO</name>
<sequence length="91" mass="9451">MVRTPERADKTGVATGARAGRAADGRGQGPHTSLPNPMHRRRSYHNLRAPAVAAPPSAAAFAAAAAAAAMAAGEGPTCRGSCFRWRCLRRV</sequence>
<gene>
    <name evidence="2" type="ORF">TSOC_004460</name>
</gene>
<dbReference type="AlphaFoldDB" id="A0A2J8A8U2"/>